<evidence type="ECO:0000256" key="1">
    <source>
        <dbReference type="SAM" id="MobiDB-lite"/>
    </source>
</evidence>
<organism evidence="2 4">
    <name type="scientific">Puccinia coronata f. sp. avenae</name>
    <dbReference type="NCBI Taxonomy" id="200324"/>
    <lineage>
        <taxon>Eukaryota</taxon>
        <taxon>Fungi</taxon>
        <taxon>Dikarya</taxon>
        <taxon>Basidiomycota</taxon>
        <taxon>Pucciniomycotina</taxon>
        <taxon>Pucciniomycetes</taxon>
        <taxon>Pucciniales</taxon>
        <taxon>Pucciniaceae</taxon>
        <taxon>Puccinia</taxon>
    </lineage>
</organism>
<sequence>MTPRRVILRIIGRGVRPPDPGRVPGSVGQPGAAHAAEEEQEQPPKIFPGRATASNLTKSLCNFVREALRDPHEVEALRDPHEVTEGLLVCAQEPSSHLTDLLDTTSPFKLLQLEKHDLDCLDHQSHTHKTKFLLKLSGVTLPPASGTASTAKKRINL</sequence>
<accession>A0A2N5TDG9</accession>
<dbReference type="EMBL" id="PGCI01000033">
    <property type="protein sequence ID" value="PLW47163.1"/>
    <property type="molecule type" value="Genomic_DNA"/>
</dbReference>
<protein>
    <submittedName>
        <fullName evidence="2">Uncharacterized protein</fullName>
    </submittedName>
</protein>
<feature type="compositionally biased region" description="Low complexity" evidence="1">
    <location>
        <begin position="22"/>
        <end position="34"/>
    </location>
</feature>
<comment type="caution">
    <text evidence="2">The sequence shown here is derived from an EMBL/GenBank/DDBJ whole genome shotgun (WGS) entry which is preliminary data.</text>
</comment>
<evidence type="ECO:0000313" key="4">
    <source>
        <dbReference type="Proteomes" id="UP000235392"/>
    </source>
</evidence>
<dbReference type="EMBL" id="PGCI01000630">
    <property type="protein sequence ID" value="PLW23555.1"/>
    <property type="molecule type" value="Genomic_DNA"/>
</dbReference>
<reference evidence="2 4" key="1">
    <citation type="submission" date="2017-11" db="EMBL/GenBank/DDBJ databases">
        <title>De novo assembly and phasing of dikaryotic genomes from two isolates of Puccinia coronata f. sp. avenae, the causal agent of oat crown rust.</title>
        <authorList>
            <person name="Miller M.E."/>
            <person name="Zhang Y."/>
            <person name="Omidvar V."/>
            <person name="Sperschneider J."/>
            <person name="Schwessinger B."/>
            <person name="Raley C."/>
            <person name="Palmer J.M."/>
            <person name="Garnica D."/>
            <person name="Upadhyaya N."/>
            <person name="Rathjen J."/>
            <person name="Taylor J.M."/>
            <person name="Park R.F."/>
            <person name="Dodds P.N."/>
            <person name="Hirsch C.D."/>
            <person name="Kianian S.F."/>
            <person name="Figueroa M."/>
        </authorList>
    </citation>
    <scope>NUCLEOTIDE SEQUENCE [LARGE SCALE GENOMIC DNA]</scope>
    <source>
        <strain evidence="2">12SD80</strain>
    </source>
</reference>
<proteinExistence type="predicted"/>
<evidence type="ECO:0000313" key="2">
    <source>
        <dbReference type="EMBL" id="PLW23555.1"/>
    </source>
</evidence>
<dbReference type="AlphaFoldDB" id="A0A2N5TDG9"/>
<gene>
    <name evidence="3" type="ORF">PCASD_02330</name>
    <name evidence="2" type="ORF">PCASD_09103</name>
</gene>
<feature type="region of interest" description="Disordered" evidence="1">
    <location>
        <begin position="12"/>
        <end position="48"/>
    </location>
</feature>
<name>A0A2N5TDG9_9BASI</name>
<evidence type="ECO:0000313" key="3">
    <source>
        <dbReference type="EMBL" id="PLW47163.1"/>
    </source>
</evidence>
<dbReference type="Proteomes" id="UP000235392">
    <property type="component" value="Unassembled WGS sequence"/>
</dbReference>